<keyword evidence="3" id="KW-1185">Reference proteome</keyword>
<organism evidence="2 3">
    <name type="scientific">Knipowitschia caucasica</name>
    <name type="common">Caucasian dwarf goby</name>
    <name type="synonym">Pomatoschistus caucasicus</name>
    <dbReference type="NCBI Taxonomy" id="637954"/>
    <lineage>
        <taxon>Eukaryota</taxon>
        <taxon>Metazoa</taxon>
        <taxon>Chordata</taxon>
        <taxon>Craniata</taxon>
        <taxon>Vertebrata</taxon>
        <taxon>Euteleostomi</taxon>
        <taxon>Actinopterygii</taxon>
        <taxon>Neopterygii</taxon>
        <taxon>Teleostei</taxon>
        <taxon>Neoteleostei</taxon>
        <taxon>Acanthomorphata</taxon>
        <taxon>Gobiaria</taxon>
        <taxon>Gobiiformes</taxon>
        <taxon>Gobioidei</taxon>
        <taxon>Gobiidae</taxon>
        <taxon>Gobiinae</taxon>
        <taxon>Knipowitschia</taxon>
    </lineage>
</organism>
<feature type="compositionally biased region" description="Low complexity" evidence="1">
    <location>
        <begin position="90"/>
        <end position="101"/>
    </location>
</feature>
<feature type="compositionally biased region" description="Basic and acidic residues" evidence="1">
    <location>
        <begin position="32"/>
        <end position="41"/>
    </location>
</feature>
<feature type="compositionally biased region" description="Polar residues" evidence="1">
    <location>
        <begin position="106"/>
        <end position="120"/>
    </location>
</feature>
<feature type="region of interest" description="Disordered" evidence="1">
    <location>
        <begin position="153"/>
        <end position="177"/>
    </location>
</feature>
<evidence type="ECO:0000313" key="2">
    <source>
        <dbReference type="EMBL" id="CAL1588966.1"/>
    </source>
</evidence>
<name>A0AAV2KIU1_KNICA</name>
<reference evidence="2 3" key="1">
    <citation type="submission" date="2024-04" db="EMBL/GenBank/DDBJ databases">
        <authorList>
            <person name="Waldvogel A.-M."/>
            <person name="Schoenle A."/>
        </authorList>
    </citation>
    <scope>NUCLEOTIDE SEQUENCE [LARGE SCALE GENOMIC DNA]</scope>
</reference>
<dbReference type="Proteomes" id="UP001497482">
    <property type="component" value="Chromosome 18"/>
</dbReference>
<feature type="region of interest" description="Disordered" evidence="1">
    <location>
        <begin position="1"/>
        <end position="127"/>
    </location>
</feature>
<proteinExistence type="predicted"/>
<evidence type="ECO:0000313" key="3">
    <source>
        <dbReference type="Proteomes" id="UP001497482"/>
    </source>
</evidence>
<sequence>MDSAGPVQTRLTRISKPPWPLPTTQSTLARPPDQHAERKLSDCNLPRPECTFSPTPRKHPPRPPAPKATPGKYSRESPTSPAKPKPGPTLSLSSPSKQQPSFLYTHMQQTCSSPSQQNQVGAIPAGPGLDEEKTAFGITFSKLYNLKGLKDKMSKLPTQSRRSSGGGGSAQPRKSTG</sequence>
<protein>
    <submittedName>
        <fullName evidence="2">Uncharacterized protein</fullName>
    </submittedName>
</protein>
<dbReference type="AlphaFoldDB" id="A0AAV2KIU1"/>
<gene>
    <name evidence="2" type="ORF">KC01_LOCUS18665</name>
</gene>
<dbReference type="EMBL" id="OZ035840">
    <property type="protein sequence ID" value="CAL1588966.1"/>
    <property type="molecule type" value="Genomic_DNA"/>
</dbReference>
<accession>A0AAV2KIU1</accession>
<evidence type="ECO:0000256" key="1">
    <source>
        <dbReference type="SAM" id="MobiDB-lite"/>
    </source>
</evidence>